<organism evidence="1 2">
    <name type="scientific">Ricinus communis</name>
    <name type="common">Castor bean</name>
    <dbReference type="NCBI Taxonomy" id="3988"/>
    <lineage>
        <taxon>Eukaryota</taxon>
        <taxon>Viridiplantae</taxon>
        <taxon>Streptophyta</taxon>
        <taxon>Embryophyta</taxon>
        <taxon>Tracheophyta</taxon>
        <taxon>Spermatophyta</taxon>
        <taxon>Magnoliopsida</taxon>
        <taxon>eudicotyledons</taxon>
        <taxon>Gunneridae</taxon>
        <taxon>Pentapetalae</taxon>
        <taxon>rosids</taxon>
        <taxon>fabids</taxon>
        <taxon>Malpighiales</taxon>
        <taxon>Euphorbiaceae</taxon>
        <taxon>Acalyphoideae</taxon>
        <taxon>Acalypheae</taxon>
        <taxon>Ricinus</taxon>
    </lineage>
</organism>
<dbReference type="AlphaFoldDB" id="B9RP74"/>
<protein>
    <submittedName>
        <fullName evidence="1">Uncharacterized protein</fullName>
    </submittedName>
</protein>
<dbReference type="Proteomes" id="UP000008311">
    <property type="component" value="Unassembled WGS sequence"/>
</dbReference>
<evidence type="ECO:0000313" key="1">
    <source>
        <dbReference type="EMBL" id="EEF46992.1"/>
    </source>
</evidence>
<dbReference type="PANTHER" id="PTHR31170">
    <property type="entry name" value="BNAC04G53230D PROTEIN"/>
    <property type="match status" value="1"/>
</dbReference>
<dbReference type="InterPro" id="IPR004158">
    <property type="entry name" value="DUF247_pln"/>
</dbReference>
<accession>B9RP74</accession>
<dbReference type="PANTHER" id="PTHR31170:SF25">
    <property type="entry name" value="BNAA09G04570D PROTEIN"/>
    <property type="match status" value="1"/>
</dbReference>
<dbReference type="Pfam" id="PF03140">
    <property type="entry name" value="DUF247"/>
    <property type="match status" value="1"/>
</dbReference>
<proteinExistence type="predicted"/>
<keyword evidence="2" id="KW-1185">Reference proteome</keyword>
<name>B9RP74_RICCO</name>
<gene>
    <name evidence="1" type="ORF">RCOM_0924600</name>
</gene>
<sequence>MERLIDLSYSPSIRALHHGKEELKAMEGHKRRYLQGFLQRTKAYLSSQKIFRSWEGVDGNFEKDQSSKIEHLVGFLWICHQAPKLKSKEKLRTPITPSAIELHQAGFMFKFNNGNLHIPKLQIVGATKILFRNLLAFEQCHCSISYIDGCVITTNYGVNTSKDVQLLIEN</sequence>
<evidence type="ECO:0000313" key="2">
    <source>
        <dbReference type="Proteomes" id="UP000008311"/>
    </source>
</evidence>
<dbReference type="EMBL" id="EQ973791">
    <property type="protein sequence ID" value="EEF46992.1"/>
    <property type="molecule type" value="Genomic_DNA"/>
</dbReference>
<dbReference type="InParanoid" id="B9RP74"/>
<dbReference type="STRING" id="3988.B9RP74"/>
<reference evidence="2" key="1">
    <citation type="journal article" date="2010" name="Nat. Biotechnol.">
        <title>Draft genome sequence of the oilseed species Ricinus communis.</title>
        <authorList>
            <person name="Chan A.P."/>
            <person name="Crabtree J."/>
            <person name="Zhao Q."/>
            <person name="Lorenzi H."/>
            <person name="Orvis J."/>
            <person name="Puiu D."/>
            <person name="Melake-Berhan A."/>
            <person name="Jones K.M."/>
            <person name="Redman J."/>
            <person name="Chen G."/>
            <person name="Cahoon E.B."/>
            <person name="Gedil M."/>
            <person name="Stanke M."/>
            <person name="Haas B.J."/>
            <person name="Wortman J.R."/>
            <person name="Fraser-Liggett C.M."/>
            <person name="Ravel J."/>
            <person name="Rabinowicz P.D."/>
        </authorList>
    </citation>
    <scope>NUCLEOTIDE SEQUENCE [LARGE SCALE GENOMIC DNA]</scope>
    <source>
        <strain evidence="2">cv. Hale</strain>
    </source>
</reference>